<organism evidence="10 11">
    <name type="scientific">Exophiala aquamarina CBS 119918</name>
    <dbReference type="NCBI Taxonomy" id="1182545"/>
    <lineage>
        <taxon>Eukaryota</taxon>
        <taxon>Fungi</taxon>
        <taxon>Dikarya</taxon>
        <taxon>Ascomycota</taxon>
        <taxon>Pezizomycotina</taxon>
        <taxon>Eurotiomycetes</taxon>
        <taxon>Chaetothyriomycetidae</taxon>
        <taxon>Chaetothyriales</taxon>
        <taxon>Herpotrichiellaceae</taxon>
        <taxon>Exophiala</taxon>
    </lineage>
</organism>
<evidence type="ECO:0000256" key="5">
    <source>
        <dbReference type="ARBA" id="ARBA00023239"/>
    </source>
</evidence>
<evidence type="ECO:0000256" key="7">
    <source>
        <dbReference type="ARBA" id="ARBA00038889"/>
    </source>
</evidence>
<dbReference type="GeneID" id="25282914"/>
<evidence type="ECO:0000256" key="4">
    <source>
        <dbReference type="ARBA" id="ARBA00022833"/>
    </source>
</evidence>
<dbReference type="GO" id="GO:0016787">
    <property type="term" value="F:hydrolase activity"/>
    <property type="evidence" value="ECO:0007669"/>
    <property type="project" value="InterPro"/>
</dbReference>
<dbReference type="HOGENOM" id="CLU_039329_2_1_1"/>
<dbReference type="PANTHER" id="PTHR21240">
    <property type="entry name" value="2-AMINO-3-CARBOXYLMUCONATE-6-SEMIALDEHYDE DECARBOXYLASE"/>
    <property type="match status" value="1"/>
</dbReference>
<proteinExistence type="inferred from homology"/>
<feature type="domain" description="Amidohydrolase-related" evidence="9">
    <location>
        <begin position="8"/>
        <end position="321"/>
    </location>
</feature>
<evidence type="ECO:0000256" key="6">
    <source>
        <dbReference type="ARBA" id="ARBA00036832"/>
    </source>
</evidence>
<sequence>MGGSSFTVDVHTHPVPESYRRALLGAGYGSSNASDLFVDGFRTPEWTLDGYLEDCTAFGYNYSILSITAPGLSFLRGNARARTLARELNDEMSGWMGQHPKRLGAFGILPLPDINASLAEIAYCLDELGFDGIGLYTNVDGVYLGDSLFDPIMAELDRRNATVFVHPAGPTESPALDNMSLPVIEYPFDTTRAIANMLFKQTRLRYPNMKIIWSHAGGTVPFLASRLALQSTLPWHGGRDFEGSYSELQGYYYDTAVTLGNAQFAALKEFVGDDKIVTGSDFPYMPASAVPIAQAALESYHGFTEWDRERIAWKNAFELFPALKTKFPEVVANSTT</sequence>
<dbReference type="AlphaFoldDB" id="A0A072PLM0"/>
<dbReference type="Proteomes" id="UP000027920">
    <property type="component" value="Unassembled WGS sequence"/>
</dbReference>
<dbReference type="InterPro" id="IPR032465">
    <property type="entry name" value="ACMSD"/>
</dbReference>
<name>A0A072PLM0_9EURO</name>
<protein>
    <recommendedName>
        <fullName evidence="7">6-methylsalicylate decarboxylase</fullName>
        <ecNumber evidence="7">4.1.1.52</ecNumber>
    </recommendedName>
</protein>
<evidence type="ECO:0000313" key="10">
    <source>
        <dbReference type="EMBL" id="KEF56420.1"/>
    </source>
</evidence>
<dbReference type="VEuPathDB" id="FungiDB:A1O9_08001"/>
<dbReference type="PANTHER" id="PTHR21240:SF29">
    <property type="entry name" value="AMIDOHYDROLASE-RELATED DOMAIN-CONTAINING PROTEIN"/>
    <property type="match status" value="1"/>
</dbReference>
<dbReference type="RefSeq" id="XP_013259010.1">
    <property type="nucleotide sequence ID" value="XM_013403556.1"/>
</dbReference>
<dbReference type="OrthoDB" id="2832284at2759"/>
<dbReference type="EC" id="4.1.1.52" evidence="7"/>
<keyword evidence="4" id="KW-0862">Zinc</keyword>
<dbReference type="GO" id="GO:0046872">
    <property type="term" value="F:metal ion binding"/>
    <property type="evidence" value="ECO:0007669"/>
    <property type="project" value="UniProtKB-KW"/>
</dbReference>
<evidence type="ECO:0000256" key="1">
    <source>
        <dbReference type="ARBA" id="ARBA00005871"/>
    </source>
</evidence>
<keyword evidence="3 8" id="KW-0210">Decarboxylase</keyword>
<comment type="caution">
    <text evidence="10">The sequence shown here is derived from an EMBL/GenBank/DDBJ whole genome shotgun (WGS) entry which is preliminary data.</text>
</comment>
<dbReference type="STRING" id="1182545.A0A072PLM0"/>
<evidence type="ECO:0000259" key="9">
    <source>
        <dbReference type="Pfam" id="PF04909"/>
    </source>
</evidence>
<comment type="similarity">
    <text evidence="1">Belongs to the metallo-dependent hydrolases superfamily. ACMSD family.</text>
</comment>
<evidence type="ECO:0000256" key="2">
    <source>
        <dbReference type="ARBA" id="ARBA00022723"/>
    </source>
</evidence>
<evidence type="ECO:0000256" key="3">
    <source>
        <dbReference type="ARBA" id="ARBA00022793"/>
    </source>
</evidence>
<keyword evidence="2" id="KW-0479">Metal-binding</keyword>
<dbReference type="Gene3D" id="3.20.20.140">
    <property type="entry name" value="Metal-dependent hydrolases"/>
    <property type="match status" value="1"/>
</dbReference>
<reference evidence="10 11" key="1">
    <citation type="submission" date="2013-03" db="EMBL/GenBank/DDBJ databases">
        <title>The Genome Sequence of Exophiala aquamarina CBS 119918.</title>
        <authorList>
            <consortium name="The Broad Institute Genomics Platform"/>
            <person name="Cuomo C."/>
            <person name="de Hoog S."/>
            <person name="Gorbushina A."/>
            <person name="Walker B."/>
            <person name="Young S.K."/>
            <person name="Zeng Q."/>
            <person name="Gargeya S."/>
            <person name="Fitzgerald M."/>
            <person name="Haas B."/>
            <person name="Abouelleil A."/>
            <person name="Allen A.W."/>
            <person name="Alvarado L."/>
            <person name="Arachchi H.M."/>
            <person name="Berlin A.M."/>
            <person name="Chapman S.B."/>
            <person name="Gainer-Dewar J."/>
            <person name="Goldberg J."/>
            <person name="Griggs A."/>
            <person name="Gujja S."/>
            <person name="Hansen M."/>
            <person name="Howarth C."/>
            <person name="Imamovic A."/>
            <person name="Ireland A."/>
            <person name="Larimer J."/>
            <person name="McCowan C."/>
            <person name="Murphy C."/>
            <person name="Pearson M."/>
            <person name="Poon T.W."/>
            <person name="Priest M."/>
            <person name="Roberts A."/>
            <person name="Saif S."/>
            <person name="Shea T."/>
            <person name="Sisk P."/>
            <person name="Sykes S."/>
            <person name="Wortman J."/>
            <person name="Nusbaum C."/>
            <person name="Birren B."/>
        </authorList>
    </citation>
    <scope>NUCLEOTIDE SEQUENCE [LARGE SCALE GENOMIC DNA]</scope>
    <source>
        <strain evidence="10 11">CBS 119918</strain>
    </source>
</reference>
<dbReference type="GO" id="GO:0019748">
    <property type="term" value="P:secondary metabolic process"/>
    <property type="evidence" value="ECO:0007669"/>
    <property type="project" value="TreeGrafter"/>
</dbReference>
<evidence type="ECO:0000256" key="8">
    <source>
        <dbReference type="RuleBase" id="RU366045"/>
    </source>
</evidence>
<keyword evidence="5 8" id="KW-0456">Lyase</keyword>
<dbReference type="EMBL" id="AMGV01000006">
    <property type="protein sequence ID" value="KEF56420.1"/>
    <property type="molecule type" value="Genomic_DNA"/>
</dbReference>
<dbReference type="GO" id="GO:0047596">
    <property type="term" value="F:6-methylsalicylate decarboxylase activity"/>
    <property type="evidence" value="ECO:0007669"/>
    <property type="project" value="UniProtKB-EC"/>
</dbReference>
<dbReference type="InterPro" id="IPR006680">
    <property type="entry name" value="Amidohydro-rel"/>
</dbReference>
<comment type="catalytic activity">
    <reaction evidence="6">
        <text>6-methylsalicylate + H(+) = 3-methylphenol + CO2</text>
        <dbReference type="Rhea" id="RHEA:23112"/>
        <dbReference type="ChEBI" id="CHEBI:15378"/>
        <dbReference type="ChEBI" id="CHEBI:16526"/>
        <dbReference type="ChEBI" id="CHEBI:17231"/>
        <dbReference type="ChEBI" id="CHEBI:36658"/>
        <dbReference type="EC" id="4.1.1.52"/>
    </reaction>
    <physiologicalReaction direction="left-to-right" evidence="6">
        <dbReference type="Rhea" id="RHEA:23113"/>
    </physiologicalReaction>
</comment>
<accession>A0A072PLM0</accession>
<dbReference type="SUPFAM" id="SSF51556">
    <property type="entry name" value="Metallo-dependent hydrolases"/>
    <property type="match status" value="1"/>
</dbReference>
<gene>
    <name evidence="10" type="ORF">A1O9_08001</name>
</gene>
<dbReference type="Pfam" id="PF04909">
    <property type="entry name" value="Amidohydro_2"/>
    <property type="match status" value="1"/>
</dbReference>
<evidence type="ECO:0000313" key="11">
    <source>
        <dbReference type="Proteomes" id="UP000027920"/>
    </source>
</evidence>
<dbReference type="InterPro" id="IPR032466">
    <property type="entry name" value="Metal_Hydrolase"/>
</dbReference>
<dbReference type="GO" id="GO:0005829">
    <property type="term" value="C:cytosol"/>
    <property type="evidence" value="ECO:0007669"/>
    <property type="project" value="TreeGrafter"/>
</dbReference>
<keyword evidence="11" id="KW-1185">Reference proteome</keyword>